<evidence type="ECO:0000256" key="1">
    <source>
        <dbReference type="ARBA" id="ARBA00022543"/>
    </source>
</evidence>
<proteinExistence type="predicted"/>
<keyword evidence="3" id="KW-0157">Chromophore</keyword>
<keyword evidence="1" id="KW-0600">Photoreceptor protein</keyword>
<keyword evidence="7" id="KW-1185">Reference proteome</keyword>
<keyword evidence="4" id="KW-0675">Receptor</keyword>
<reference evidence="6 7" key="1">
    <citation type="journal article" date="2020" name="IScience">
        <title>Genome Sequencing of the Endangered Kingdonia uniflora (Circaeasteraceae, Ranunculales) Reveals Potential Mechanisms of Evolutionary Specialization.</title>
        <authorList>
            <person name="Sun Y."/>
            <person name="Deng T."/>
            <person name="Zhang A."/>
            <person name="Moore M.J."/>
            <person name="Landis J.B."/>
            <person name="Lin N."/>
            <person name="Zhang H."/>
            <person name="Zhang X."/>
            <person name="Huang J."/>
            <person name="Zhang X."/>
            <person name="Sun H."/>
            <person name="Wang H."/>
        </authorList>
    </citation>
    <scope>NUCLEOTIDE SEQUENCE [LARGE SCALE GENOMIC DNA]</scope>
    <source>
        <strain evidence="6">TB1705</strain>
        <tissue evidence="6">Leaf</tissue>
    </source>
</reference>
<feature type="domain" description="PAS" evidence="5">
    <location>
        <begin position="90"/>
        <end position="121"/>
    </location>
</feature>
<name>A0A7J7LIF6_9MAGN</name>
<comment type="caution">
    <text evidence="6">The sequence shown here is derived from an EMBL/GenBank/DDBJ whole genome shotgun (WGS) entry which is preliminary data.</text>
</comment>
<evidence type="ECO:0000256" key="3">
    <source>
        <dbReference type="ARBA" id="ARBA00022991"/>
    </source>
</evidence>
<evidence type="ECO:0000313" key="7">
    <source>
        <dbReference type="Proteomes" id="UP000541444"/>
    </source>
</evidence>
<accession>A0A7J7LIF6</accession>
<evidence type="ECO:0000256" key="2">
    <source>
        <dbReference type="ARBA" id="ARBA00022606"/>
    </source>
</evidence>
<dbReference type="InterPro" id="IPR000014">
    <property type="entry name" value="PAS"/>
</dbReference>
<evidence type="ECO:0000313" key="6">
    <source>
        <dbReference type="EMBL" id="KAF6142329.1"/>
    </source>
</evidence>
<dbReference type="InterPro" id="IPR035965">
    <property type="entry name" value="PAS-like_dom_sf"/>
</dbReference>
<gene>
    <name evidence="6" type="ORF">GIB67_023354</name>
</gene>
<keyword evidence="2" id="KW-0716">Sensory transduction</keyword>
<sequence length="121" mass="13619">MSRYQEKLCPRRLPDEITVCKLETQTMSSSLLHVTSISAHDVHLRNISVSNSRQSKRICPAFVRVSHSLSFTTMVSCKFQSSHCSIVVTYATDPDSPIVYVNTAFKFVTGYGAMEVLGRNW</sequence>
<dbReference type="Gene3D" id="3.30.450.20">
    <property type="entry name" value="PAS domain"/>
    <property type="match status" value="1"/>
</dbReference>
<dbReference type="EMBL" id="JACGCM010002261">
    <property type="protein sequence ID" value="KAF6142329.1"/>
    <property type="molecule type" value="Genomic_DNA"/>
</dbReference>
<dbReference type="Proteomes" id="UP000541444">
    <property type="component" value="Unassembled WGS sequence"/>
</dbReference>
<dbReference type="SUPFAM" id="SSF55785">
    <property type="entry name" value="PYP-like sensor domain (PAS domain)"/>
    <property type="match status" value="1"/>
</dbReference>
<dbReference type="PROSITE" id="PS50112">
    <property type="entry name" value="PAS"/>
    <property type="match status" value="1"/>
</dbReference>
<dbReference type="GO" id="GO:0009881">
    <property type="term" value="F:photoreceptor activity"/>
    <property type="evidence" value="ECO:0007669"/>
    <property type="project" value="UniProtKB-KW"/>
</dbReference>
<organism evidence="6 7">
    <name type="scientific">Kingdonia uniflora</name>
    <dbReference type="NCBI Taxonomy" id="39325"/>
    <lineage>
        <taxon>Eukaryota</taxon>
        <taxon>Viridiplantae</taxon>
        <taxon>Streptophyta</taxon>
        <taxon>Embryophyta</taxon>
        <taxon>Tracheophyta</taxon>
        <taxon>Spermatophyta</taxon>
        <taxon>Magnoliopsida</taxon>
        <taxon>Ranunculales</taxon>
        <taxon>Circaeasteraceae</taxon>
        <taxon>Kingdonia</taxon>
    </lineage>
</organism>
<evidence type="ECO:0000259" key="5">
    <source>
        <dbReference type="PROSITE" id="PS50112"/>
    </source>
</evidence>
<evidence type="ECO:0000256" key="4">
    <source>
        <dbReference type="ARBA" id="ARBA00023170"/>
    </source>
</evidence>
<protein>
    <recommendedName>
        <fullName evidence="5">PAS domain-containing protein</fullName>
    </recommendedName>
</protein>
<dbReference type="AlphaFoldDB" id="A0A7J7LIF6"/>